<name>Q2AA88_ASPOF</name>
<proteinExistence type="predicted"/>
<dbReference type="EMBL" id="AC183433">
    <property type="protein sequence ID" value="ABD63100.1"/>
    <property type="molecule type" value="Genomic_DNA"/>
</dbReference>
<organism evidence="1">
    <name type="scientific">Asparagus officinalis</name>
    <name type="common">Garden asparagus</name>
    <dbReference type="NCBI Taxonomy" id="4686"/>
    <lineage>
        <taxon>Eukaryota</taxon>
        <taxon>Viridiplantae</taxon>
        <taxon>Streptophyta</taxon>
        <taxon>Embryophyta</taxon>
        <taxon>Tracheophyta</taxon>
        <taxon>Spermatophyta</taxon>
        <taxon>Magnoliopsida</taxon>
        <taxon>Liliopsida</taxon>
        <taxon>Asparagales</taxon>
        <taxon>Asparagaceae</taxon>
        <taxon>Asparagoideae</taxon>
        <taxon>Asparagus</taxon>
    </lineage>
</organism>
<evidence type="ECO:0000313" key="1">
    <source>
        <dbReference type="EMBL" id="ABD63100.1"/>
    </source>
</evidence>
<dbReference type="AlphaFoldDB" id="Q2AA88"/>
<gene>
    <name evidence="1" type="ORF">17.t00027</name>
</gene>
<protein>
    <recommendedName>
        <fullName evidence="2">Retrotransposon gag domain-containing protein</fullName>
    </recommendedName>
</protein>
<sequence length="237" mass="27821">MCFDVATQGGPLRFESGTRSRALRLDLNARDEPCILNLKRRNEPLMIRSFVGTHREAAFDWYRRLKPGSINYWDDMESSFLNNLFDNDTEVSIRALLDKNQKDGERVHLAYVPQQSLHRYPRSHEGCPLNHLEGIKLCEEQVERFLKRKELEMGQPTTKVPATIDDIHQQPPWRQQGTLNPKIQEDYSFEDDEVPTIFKYLLTNNKIKLPPITNQEEANKISDPKYCAYHRRVHHPH</sequence>
<dbReference type="PANTHER" id="PTHR33437:SF2">
    <property type="entry name" value="OS06G0361200 PROTEIN"/>
    <property type="match status" value="1"/>
</dbReference>
<evidence type="ECO:0008006" key="2">
    <source>
        <dbReference type="Google" id="ProtNLM"/>
    </source>
</evidence>
<reference evidence="1" key="1">
    <citation type="submission" date="2006-03" db="EMBL/GenBank/DDBJ databases">
        <title>Comparative Sequence and Genetic Analyses of Asparagus BACs Reveal No Microsynteny with Onion or Rice.</title>
        <authorList>
            <person name="Jernej J."/>
            <person name="Telgmann A."/>
            <person name="Jung C."/>
            <person name="Cheung F."/>
            <person name="Havey M.J."/>
            <person name="Town C.D."/>
        </authorList>
    </citation>
    <scope>NUCLEOTIDE SEQUENCE</scope>
</reference>
<dbReference type="PANTHER" id="PTHR33437">
    <property type="entry name" value="OS06G0361200 PROTEIN"/>
    <property type="match status" value="1"/>
</dbReference>
<accession>Q2AA88</accession>